<sequence>MNQDADLYATLLDDVTELSFSPSPKRAQWLHVAKGRVTLDGQHALKEGDGVAIRDEPVIALSQGNQAEVLLFDLATSG</sequence>
<dbReference type="AlphaFoldDB" id="A0A8A4TIR1"/>
<dbReference type="Proteomes" id="UP000663929">
    <property type="component" value="Chromosome"/>
</dbReference>
<dbReference type="EMBL" id="CP071793">
    <property type="protein sequence ID" value="QTD49084.1"/>
    <property type="molecule type" value="Genomic_DNA"/>
</dbReference>
<protein>
    <recommendedName>
        <fullName evidence="1">Quercetin 2,3-dioxygenase C-terminal cupin domain-containing protein</fullName>
    </recommendedName>
</protein>
<dbReference type="InterPro" id="IPR041602">
    <property type="entry name" value="Quercetinase_C"/>
</dbReference>
<evidence type="ECO:0000259" key="1">
    <source>
        <dbReference type="Pfam" id="PF17954"/>
    </source>
</evidence>
<dbReference type="KEGG" id="scor:J3U87_26150"/>
<dbReference type="Gene3D" id="2.60.120.10">
    <property type="entry name" value="Jelly Rolls"/>
    <property type="match status" value="1"/>
</dbReference>
<organism evidence="2 3">
    <name type="scientific">Sulfidibacter corallicola</name>
    <dbReference type="NCBI Taxonomy" id="2818388"/>
    <lineage>
        <taxon>Bacteria</taxon>
        <taxon>Pseudomonadati</taxon>
        <taxon>Acidobacteriota</taxon>
        <taxon>Holophagae</taxon>
        <taxon>Acanthopleuribacterales</taxon>
        <taxon>Acanthopleuribacteraceae</taxon>
        <taxon>Sulfidibacter</taxon>
    </lineage>
</organism>
<dbReference type="InterPro" id="IPR011051">
    <property type="entry name" value="RmlC_Cupin_sf"/>
</dbReference>
<evidence type="ECO:0000313" key="2">
    <source>
        <dbReference type="EMBL" id="QTD49084.1"/>
    </source>
</evidence>
<dbReference type="SUPFAM" id="SSF51182">
    <property type="entry name" value="RmlC-like cupins"/>
    <property type="match status" value="1"/>
</dbReference>
<reference evidence="2" key="1">
    <citation type="submission" date="2021-03" db="EMBL/GenBank/DDBJ databases">
        <title>Acanthopleuribacteraceae sp. M133.</title>
        <authorList>
            <person name="Wang G."/>
        </authorList>
    </citation>
    <scope>NUCLEOTIDE SEQUENCE</scope>
    <source>
        <strain evidence="2">M133</strain>
    </source>
</reference>
<dbReference type="InterPro" id="IPR014710">
    <property type="entry name" value="RmlC-like_jellyroll"/>
</dbReference>
<keyword evidence="3" id="KW-1185">Reference proteome</keyword>
<gene>
    <name evidence="2" type="ORF">J3U87_26150</name>
</gene>
<dbReference type="Pfam" id="PF17954">
    <property type="entry name" value="Pirin_C_2"/>
    <property type="match status" value="1"/>
</dbReference>
<evidence type="ECO:0000313" key="3">
    <source>
        <dbReference type="Proteomes" id="UP000663929"/>
    </source>
</evidence>
<accession>A0A8A4TIR1</accession>
<proteinExistence type="predicted"/>
<feature type="domain" description="Quercetin 2,3-dioxygenase C-terminal cupin" evidence="1">
    <location>
        <begin position="2"/>
        <end position="74"/>
    </location>
</feature>
<name>A0A8A4TIR1_SULCO</name>